<keyword evidence="3" id="KW-1185">Reference proteome</keyword>
<feature type="compositionally biased region" description="Polar residues" evidence="1">
    <location>
        <begin position="26"/>
        <end position="37"/>
    </location>
</feature>
<dbReference type="EMBL" id="QGDH01000098">
    <property type="protein sequence ID" value="RAR07606.1"/>
    <property type="molecule type" value="Genomic_DNA"/>
</dbReference>
<sequence>MGYFERFSGIPPSPTPSASSHTSSSNDVNTPDRSPSSISFFSVLKGHALPLAVRNFSGKSATRPPTPPRDADDNNDNDNDNSLRYSADSGTNHFEKSNEPLVWRRGATENEYETMPLKRREGALDRVNRSRAWLGLPEKNLDKTLRPLKIKTVVVKLPPPEIARPQIFVSQPPEYSKKQNLHQHQPLRVAIESSPRHPRLSSGCENAMGMGWEGRSTYRPTVRFA</sequence>
<dbReference type="Proteomes" id="UP000249619">
    <property type="component" value="Unassembled WGS sequence"/>
</dbReference>
<evidence type="ECO:0000256" key="1">
    <source>
        <dbReference type="SAM" id="MobiDB-lite"/>
    </source>
</evidence>
<comment type="caution">
    <text evidence="2">The sequence shown here is derived from an EMBL/GenBank/DDBJ whole genome shotgun (WGS) entry which is preliminary data.</text>
</comment>
<accession>A0A364MYX3</accession>
<dbReference type="AlphaFoldDB" id="A0A364MYX3"/>
<feature type="region of interest" description="Disordered" evidence="1">
    <location>
        <begin position="1"/>
        <end position="37"/>
    </location>
</feature>
<evidence type="ECO:0000313" key="2">
    <source>
        <dbReference type="EMBL" id="RAR07606.1"/>
    </source>
</evidence>
<gene>
    <name evidence="2" type="ORF">DDE83_006410</name>
</gene>
<reference evidence="3" key="1">
    <citation type="submission" date="2018-05" db="EMBL/GenBank/DDBJ databases">
        <title>Draft genome sequence of Stemphylium lycopersici strain CIDEFI 213.</title>
        <authorList>
            <person name="Medina R."/>
            <person name="Franco M.E.E."/>
            <person name="Lucentini C.G."/>
            <person name="Saparrat M.C.N."/>
            <person name="Balatti P.A."/>
        </authorList>
    </citation>
    <scope>NUCLEOTIDE SEQUENCE [LARGE SCALE GENOMIC DNA]</scope>
    <source>
        <strain evidence="3">CIDEFI 213</strain>
    </source>
</reference>
<feature type="region of interest" description="Disordered" evidence="1">
    <location>
        <begin position="55"/>
        <end position="100"/>
    </location>
</feature>
<feature type="compositionally biased region" description="Polar residues" evidence="1">
    <location>
        <begin position="82"/>
        <end position="92"/>
    </location>
</feature>
<feature type="compositionally biased region" description="Low complexity" evidence="1">
    <location>
        <begin position="16"/>
        <end position="25"/>
    </location>
</feature>
<evidence type="ECO:0000313" key="3">
    <source>
        <dbReference type="Proteomes" id="UP000249619"/>
    </source>
</evidence>
<proteinExistence type="predicted"/>
<protein>
    <submittedName>
        <fullName evidence="2">Uncharacterized protein</fullName>
    </submittedName>
</protein>
<name>A0A364MYX3_STELY</name>
<organism evidence="2 3">
    <name type="scientific">Stemphylium lycopersici</name>
    <name type="common">Tomato gray leaf spot disease fungus</name>
    <name type="synonym">Thyrospora lycopersici</name>
    <dbReference type="NCBI Taxonomy" id="183478"/>
    <lineage>
        <taxon>Eukaryota</taxon>
        <taxon>Fungi</taxon>
        <taxon>Dikarya</taxon>
        <taxon>Ascomycota</taxon>
        <taxon>Pezizomycotina</taxon>
        <taxon>Dothideomycetes</taxon>
        <taxon>Pleosporomycetidae</taxon>
        <taxon>Pleosporales</taxon>
        <taxon>Pleosporineae</taxon>
        <taxon>Pleosporaceae</taxon>
        <taxon>Stemphylium</taxon>
    </lineage>
</organism>